<keyword evidence="3" id="KW-1185">Reference proteome</keyword>
<evidence type="ECO:0000313" key="2">
    <source>
        <dbReference type="EMBL" id="UHK03258.1"/>
    </source>
</evidence>
<feature type="region of interest" description="Disordered" evidence="1">
    <location>
        <begin position="202"/>
        <end position="368"/>
    </location>
</feature>
<gene>
    <name evidence="2" type="ORF">FSLLV1_gp1</name>
</gene>
<feature type="compositionally biased region" description="Basic residues" evidence="1">
    <location>
        <begin position="414"/>
        <end position="424"/>
    </location>
</feature>
<organism evidence="2 3">
    <name type="scientific">Hangzhou scotinophara lurida lispivirus 1</name>
    <dbReference type="NCBI Taxonomy" id="2905569"/>
    <lineage>
        <taxon>Viruses</taxon>
        <taxon>Riboviria</taxon>
        <taxon>Orthornavirae</taxon>
        <taxon>Negarnaviricota</taxon>
        <taxon>Haploviricotina</taxon>
        <taxon>Monjiviricetes</taxon>
        <taxon>Mononegavirales</taxon>
        <taxon>Lispiviridae</taxon>
        <taxon>Arlivirus</taxon>
        <taxon>Arlivirus hangzhouense</taxon>
    </lineage>
</organism>
<proteinExistence type="predicted"/>
<feature type="compositionally biased region" description="Acidic residues" evidence="1">
    <location>
        <begin position="311"/>
        <end position="327"/>
    </location>
</feature>
<feature type="compositionally biased region" description="Acidic residues" evidence="1">
    <location>
        <begin position="473"/>
        <end position="485"/>
    </location>
</feature>
<feature type="compositionally biased region" description="Basic and acidic residues" evidence="1">
    <location>
        <begin position="244"/>
        <end position="276"/>
    </location>
</feature>
<name>A0A8K1XVW4_9MONO</name>
<evidence type="ECO:0000313" key="3">
    <source>
        <dbReference type="Proteomes" id="UP001157408"/>
    </source>
</evidence>
<evidence type="ECO:0000256" key="1">
    <source>
        <dbReference type="SAM" id="MobiDB-lite"/>
    </source>
</evidence>
<feature type="compositionally biased region" description="Polar residues" evidence="1">
    <location>
        <begin position="347"/>
        <end position="368"/>
    </location>
</feature>
<accession>A0A8K1XVW4</accession>
<feature type="region of interest" description="Disordered" evidence="1">
    <location>
        <begin position="404"/>
        <end position="533"/>
    </location>
</feature>
<dbReference type="EMBL" id="MZ209613">
    <property type="protein sequence ID" value="UHK03258.1"/>
    <property type="molecule type" value="Viral_cRNA"/>
</dbReference>
<feature type="compositionally biased region" description="Basic and acidic residues" evidence="1">
    <location>
        <begin position="284"/>
        <end position="310"/>
    </location>
</feature>
<feature type="compositionally biased region" description="Basic residues" evidence="1">
    <location>
        <begin position="449"/>
        <end position="458"/>
    </location>
</feature>
<reference evidence="2" key="1">
    <citation type="submission" date="2021-05" db="EMBL/GenBank/DDBJ databases">
        <authorList>
            <person name="Feng G."/>
        </authorList>
    </citation>
    <scope>NUCLEOTIDE SEQUENCE</scope>
    <source>
        <strain evidence="2">DHCFY129100</strain>
    </source>
</reference>
<dbReference type="Proteomes" id="UP001157408">
    <property type="component" value="Segment"/>
</dbReference>
<feature type="compositionally biased region" description="Acidic residues" evidence="1">
    <location>
        <begin position="428"/>
        <end position="444"/>
    </location>
</feature>
<sequence>MSLYENISKSGYLNTTCIDLSKAPLNQLQGSLEERFTINRRRVQSDSESDFEDVEDIDPSAVKEISRRSSVNLLKKAKDLLKNNSVFKKINRSIISEEETEEQENSLEFDESDISERLTGNKVIESAHQALGFARFIKSQDSPFGIDNLEETGRQFQANPSLKDTYIKALLKIQEKDIEKSVDIRQEGLIGPDIEPVYEEIKELSSESDTSDMPGSNIGRNKKSRANSKFRPPQLKNLGGKNNKQKESEKDGNKEEEKLKMTQKDGLPEKRVDIDNKILSQEFPEQKLESQDTDQKSLDIVSEEKEASVRDEDDSVSGDDAEYEEDESKPSEEGASNEIKPPKSSKPHTQSVLNLFRSNKQSTSNLSTNKIKKLIANEIDQKLSPLYQEIETLKDLLSQMIIANKSTQGESHIGKSKQSIKRRKKEEELSEDNSEQGTEGDSEEEKMSSKKNKGRNKKNFMFTITKKSTKLETDEESNSSEDEESNKDKNVHNFFNQIRKNYKKQKVEEDSDEEPVSYSKVKRNEKKKKEEKTKKNVYRTITDYEELHSLGKDVLEKLFVNIFPAFDNGKMTYNQFLTALIKFNQYLSKEYKAVFELEEDDFNGFKKYFSKLLKSVG</sequence>
<protein>
    <submittedName>
        <fullName evidence="2">Uncharacterized protein</fullName>
    </submittedName>
</protein>